<gene>
    <name evidence="2" type="ORF">GCM10007036_43780</name>
</gene>
<comment type="caution">
    <text evidence="2">The sequence shown here is derived from an EMBL/GenBank/DDBJ whole genome shotgun (WGS) entry which is preliminary data.</text>
</comment>
<sequence length="115" mass="11894">MSITIQGQGRTSAPGPLSAGGGSAEFAEALRARREAAAQPSGREAIQQRPRDPQTSIIGLISTPANPPREKLVSCGAHRPGERLPGALVRIVAEPPTPRLIGGPCADVAPIIGRY</sequence>
<dbReference type="EMBL" id="BMES01000003">
    <property type="protein sequence ID" value="GGH32133.1"/>
    <property type="molecule type" value="Genomic_DNA"/>
</dbReference>
<dbReference type="Proteomes" id="UP000603912">
    <property type="component" value="Unassembled WGS sequence"/>
</dbReference>
<keyword evidence="3" id="KW-1185">Reference proteome</keyword>
<accession>A0A917IBI0</accession>
<evidence type="ECO:0000313" key="2">
    <source>
        <dbReference type="EMBL" id="GGH32133.1"/>
    </source>
</evidence>
<organism evidence="2 3">
    <name type="scientific">Alsobacter metallidurans</name>
    <dbReference type="NCBI Taxonomy" id="340221"/>
    <lineage>
        <taxon>Bacteria</taxon>
        <taxon>Pseudomonadati</taxon>
        <taxon>Pseudomonadota</taxon>
        <taxon>Alphaproteobacteria</taxon>
        <taxon>Hyphomicrobiales</taxon>
        <taxon>Alsobacteraceae</taxon>
        <taxon>Alsobacter</taxon>
    </lineage>
</organism>
<feature type="region of interest" description="Disordered" evidence="1">
    <location>
        <begin position="1"/>
        <end position="64"/>
    </location>
</feature>
<reference evidence="2" key="1">
    <citation type="journal article" date="2014" name="Int. J. Syst. Evol. Microbiol.">
        <title>Complete genome sequence of Corynebacterium casei LMG S-19264T (=DSM 44701T), isolated from a smear-ripened cheese.</title>
        <authorList>
            <consortium name="US DOE Joint Genome Institute (JGI-PGF)"/>
            <person name="Walter F."/>
            <person name="Albersmeier A."/>
            <person name="Kalinowski J."/>
            <person name="Ruckert C."/>
        </authorList>
    </citation>
    <scope>NUCLEOTIDE SEQUENCE</scope>
    <source>
        <strain evidence="2">CGMCC 1.12214</strain>
    </source>
</reference>
<feature type="compositionally biased region" description="Polar residues" evidence="1">
    <location>
        <begin position="1"/>
        <end position="11"/>
    </location>
</feature>
<name>A0A917IBI0_9HYPH</name>
<evidence type="ECO:0000256" key="1">
    <source>
        <dbReference type="SAM" id="MobiDB-lite"/>
    </source>
</evidence>
<dbReference type="AlphaFoldDB" id="A0A917IBI0"/>
<protein>
    <submittedName>
        <fullName evidence="2">Uncharacterized protein</fullName>
    </submittedName>
</protein>
<reference evidence="2" key="2">
    <citation type="submission" date="2020-09" db="EMBL/GenBank/DDBJ databases">
        <authorList>
            <person name="Sun Q."/>
            <person name="Zhou Y."/>
        </authorList>
    </citation>
    <scope>NUCLEOTIDE SEQUENCE</scope>
    <source>
        <strain evidence="2">CGMCC 1.12214</strain>
    </source>
</reference>
<evidence type="ECO:0000313" key="3">
    <source>
        <dbReference type="Proteomes" id="UP000603912"/>
    </source>
</evidence>
<proteinExistence type="predicted"/>